<evidence type="ECO:0000313" key="4">
    <source>
        <dbReference type="Proteomes" id="UP000605990"/>
    </source>
</evidence>
<dbReference type="EMBL" id="JACRUN010000004">
    <property type="protein sequence ID" value="MBC5834898.1"/>
    <property type="molecule type" value="Genomic_DNA"/>
</dbReference>
<sequence>MKNVLKVMFSLLLPSFALAQNEIEQDTISKKIEEIVIKNDKKIITNKNGNLKIDVANLILKSVPNAIDLLSKLPNVIIGTNKETISVVGKGNPLLYIDNQKVSINDLNTLSVDEIKSIEIINNPSAKYEAEGRVVILITRKLSKKEGFKIDITETTSIKKRFNNYLGINASIKKKKLEIKGNFNYNQLNIWERHDIKYEIPEANIISNYDVEAYTKRPQFIFGSGLFYKINEDDYFSISGNARIQKDVFGINTKTFNKQDNIENTILTQSNNDNNRVYSNSFANYSKKIKSINAQWFSGFQFSNFNQETVTLVKNRYDNNEFERTQNRNQKFDVSVISGRTDLEKTFKNEMKLEVGGLFLSADAKTDLDVLSFNNMASTLSKYNFKEQNISGYAQVSGKVKKLQYSAGFRIENTNIIGKYTNESLPLIKKEYTNFFPKAQLDIPMDSSKTITINYSKSITRPNYSATNQGATYINPYFIYGSNINLDPTIKDEVATNFQYKDKSIRLSYYKNSNPVYGDFVYDNSLNILTFSQKNFDKESGFVIDFTIPFTYKFWTVNNSLSFILNKIEDHLAIQNKSKPYLYYYTNHLFKLPKEYTVSTTVWGLTTQYEGVYERRQPEFIMDLAISKTFFKKWDCTFGFNDIFKNFVYKENFTINNISSKSNYLSDTHEISFGIRYSFGRIKNSEFSEKNINEDENRIR</sequence>
<keyword evidence="1" id="KW-0732">Signal</keyword>
<feature type="signal peptide" evidence="1">
    <location>
        <begin position="1"/>
        <end position="19"/>
    </location>
</feature>
<dbReference type="RefSeq" id="WP_166128413.1">
    <property type="nucleotide sequence ID" value="NZ_JAANOQ010000005.1"/>
</dbReference>
<evidence type="ECO:0000313" key="3">
    <source>
        <dbReference type="EMBL" id="MBC5834898.1"/>
    </source>
</evidence>
<organism evidence="3 4">
    <name type="scientific">Flavobacterium bernardetii</name>
    <dbReference type="NCBI Taxonomy" id="2813823"/>
    <lineage>
        <taxon>Bacteria</taxon>
        <taxon>Pseudomonadati</taxon>
        <taxon>Bacteroidota</taxon>
        <taxon>Flavobacteriia</taxon>
        <taxon>Flavobacteriales</taxon>
        <taxon>Flavobacteriaceae</taxon>
        <taxon>Flavobacterium</taxon>
    </lineage>
</organism>
<name>A0ABR7IYN8_9FLAO</name>
<dbReference type="Pfam" id="PF14905">
    <property type="entry name" value="OMP_b-brl_3"/>
    <property type="match status" value="1"/>
</dbReference>
<reference evidence="3 4" key="1">
    <citation type="submission" date="2020-08" db="EMBL/GenBank/DDBJ databases">
        <title>Description of novel Flavobacterium F-408 isolate.</title>
        <authorList>
            <person name="Saticioglu I.B."/>
            <person name="Duman M."/>
            <person name="Altun S."/>
        </authorList>
    </citation>
    <scope>NUCLEOTIDE SEQUENCE [LARGE SCALE GENOMIC DNA]</scope>
    <source>
        <strain evidence="3 4">F-408</strain>
    </source>
</reference>
<evidence type="ECO:0000256" key="1">
    <source>
        <dbReference type="SAM" id="SignalP"/>
    </source>
</evidence>
<feature type="chain" id="PRO_5046422421" evidence="1">
    <location>
        <begin position="20"/>
        <end position="700"/>
    </location>
</feature>
<evidence type="ECO:0000259" key="2">
    <source>
        <dbReference type="Pfam" id="PF14905"/>
    </source>
</evidence>
<accession>A0ABR7IYN8</accession>
<proteinExistence type="predicted"/>
<feature type="domain" description="Outer membrane protein beta-barrel" evidence="2">
    <location>
        <begin position="288"/>
        <end position="677"/>
    </location>
</feature>
<keyword evidence="4" id="KW-1185">Reference proteome</keyword>
<comment type="caution">
    <text evidence="3">The sequence shown here is derived from an EMBL/GenBank/DDBJ whole genome shotgun (WGS) entry which is preliminary data.</text>
</comment>
<dbReference type="Proteomes" id="UP000605990">
    <property type="component" value="Unassembled WGS sequence"/>
</dbReference>
<gene>
    <name evidence="3" type="ORF">H8R27_08365</name>
</gene>
<dbReference type="SUPFAM" id="SSF56935">
    <property type="entry name" value="Porins"/>
    <property type="match status" value="1"/>
</dbReference>
<protein>
    <submittedName>
        <fullName evidence="3">Outer membrane beta-barrel protein</fullName>
    </submittedName>
</protein>
<dbReference type="InterPro" id="IPR041700">
    <property type="entry name" value="OMP_b-brl_3"/>
</dbReference>